<accession>A0A1H0SHX9</accession>
<dbReference type="Pfam" id="PF13241">
    <property type="entry name" value="NAD_binding_7"/>
    <property type="match status" value="1"/>
</dbReference>
<dbReference type="RefSeq" id="WP_090479778.1">
    <property type="nucleotide sequence ID" value="NZ_LT629710.1"/>
</dbReference>
<evidence type="ECO:0000256" key="4">
    <source>
        <dbReference type="ARBA" id="ARBA00023027"/>
    </source>
</evidence>
<dbReference type="NCBIfam" id="TIGR01470">
    <property type="entry name" value="cysG_Nterm"/>
    <property type="match status" value="1"/>
</dbReference>
<evidence type="ECO:0000313" key="7">
    <source>
        <dbReference type="EMBL" id="SDP41275.1"/>
    </source>
</evidence>
<proteinExistence type="predicted"/>
<dbReference type="EC" id="1.3.1.76" evidence="2"/>
<dbReference type="InterPro" id="IPR028161">
    <property type="entry name" value="Met8-like"/>
</dbReference>
<keyword evidence="4" id="KW-0520">NAD</keyword>
<keyword evidence="5" id="KW-0627">Porphyrin biosynthesis</keyword>
<dbReference type="GO" id="GO:0019354">
    <property type="term" value="P:siroheme biosynthetic process"/>
    <property type="evidence" value="ECO:0007669"/>
    <property type="project" value="UniProtKB-UniPathway"/>
</dbReference>
<keyword evidence="8" id="KW-1185">Reference proteome</keyword>
<reference evidence="7 8" key="1">
    <citation type="submission" date="2016-10" db="EMBL/GenBank/DDBJ databases">
        <authorList>
            <person name="de Groot N.N."/>
        </authorList>
    </citation>
    <scope>NUCLEOTIDE SEQUENCE [LARGE SCALE GENOMIC DNA]</scope>
    <source>
        <strain evidence="8">P4-7,KCTC 19426,CECT 7604</strain>
    </source>
</reference>
<dbReference type="InterPro" id="IPR006367">
    <property type="entry name" value="Sirohaem_synthase_N"/>
</dbReference>
<dbReference type="InterPro" id="IPR036291">
    <property type="entry name" value="NAD(P)-bd_dom_sf"/>
</dbReference>
<comment type="catalytic activity">
    <reaction evidence="6">
        <text>precorrin-2 + NAD(+) = sirohydrochlorin + NADH + 2 H(+)</text>
        <dbReference type="Rhea" id="RHEA:15613"/>
        <dbReference type="ChEBI" id="CHEBI:15378"/>
        <dbReference type="ChEBI" id="CHEBI:57540"/>
        <dbReference type="ChEBI" id="CHEBI:57945"/>
        <dbReference type="ChEBI" id="CHEBI:58351"/>
        <dbReference type="ChEBI" id="CHEBI:58827"/>
        <dbReference type="EC" id="1.3.1.76"/>
    </reaction>
</comment>
<dbReference type="OrthoDB" id="7345302at2"/>
<gene>
    <name evidence="7" type="ORF">SAMN04515671_4111</name>
</gene>
<evidence type="ECO:0000256" key="1">
    <source>
        <dbReference type="ARBA" id="ARBA00005010"/>
    </source>
</evidence>
<dbReference type="PANTHER" id="PTHR35330:SF1">
    <property type="entry name" value="SIROHEME BIOSYNTHESIS PROTEIN MET8"/>
    <property type="match status" value="1"/>
</dbReference>
<sequence>MDEPELLPLHLALSGRRVLVVGGGAVAARKVMTCLRSGADVVVVAPSVGQQLAGLAAAGRIRWRRRPFRRGDLRSAWLVYTATGVPDVDARVGRGAERRRLLCIRADDGRAGTARSAAVLRHQGLLIGISSADRPDPARLVRVRDALARELDGVRT</sequence>
<protein>
    <recommendedName>
        <fullName evidence="2">precorrin-2 dehydrogenase</fullName>
        <ecNumber evidence="2">1.3.1.76</ecNumber>
    </recommendedName>
</protein>
<evidence type="ECO:0000256" key="2">
    <source>
        <dbReference type="ARBA" id="ARBA00012400"/>
    </source>
</evidence>
<evidence type="ECO:0000256" key="6">
    <source>
        <dbReference type="ARBA" id="ARBA00047561"/>
    </source>
</evidence>
<dbReference type="GO" id="GO:0004325">
    <property type="term" value="F:ferrochelatase activity"/>
    <property type="evidence" value="ECO:0007669"/>
    <property type="project" value="InterPro"/>
</dbReference>
<organism evidence="7 8">
    <name type="scientific">Nakamurella panacisegetis</name>
    <dbReference type="NCBI Taxonomy" id="1090615"/>
    <lineage>
        <taxon>Bacteria</taxon>
        <taxon>Bacillati</taxon>
        <taxon>Actinomycetota</taxon>
        <taxon>Actinomycetes</taxon>
        <taxon>Nakamurellales</taxon>
        <taxon>Nakamurellaceae</taxon>
        <taxon>Nakamurella</taxon>
    </lineage>
</organism>
<dbReference type="GO" id="GO:0043115">
    <property type="term" value="F:precorrin-2 dehydrogenase activity"/>
    <property type="evidence" value="ECO:0007669"/>
    <property type="project" value="UniProtKB-EC"/>
</dbReference>
<dbReference type="SUPFAM" id="SSF51735">
    <property type="entry name" value="NAD(P)-binding Rossmann-fold domains"/>
    <property type="match status" value="1"/>
</dbReference>
<dbReference type="Proteomes" id="UP000198741">
    <property type="component" value="Chromosome I"/>
</dbReference>
<evidence type="ECO:0000256" key="5">
    <source>
        <dbReference type="ARBA" id="ARBA00023244"/>
    </source>
</evidence>
<evidence type="ECO:0000256" key="3">
    <source>
        <dbReference type="ARBA" id="ARBA00023002"/>
    </source>
</evidence>
<keyword evidence="3" id="KW-0560">Oxidoreductase</keyword>
<dbReference type="AlphaFoldDB" id="A0A1H0SHX9"/>
<dbReference type="EMBL" id="LT629710">
    <property type="protein sequence ID" value="SDP41275.1"/>
    <property type="molecule type" value="Genomic_DNA"/>
</dbReference>
<dbReference type="UniPathway" id="UPA00262">
    <property type="reaction ID" value="UER00222"/>
</dbReference>
<evidence type="ECO:0000313" key="8">
    <source>
        <dbReference type="Proteomes" id="UP000198741"/>
    </source>
</evidence>
<comment type="pathway">
    <text evidence="1">Porphyrin-containing compound metabolism; siroheme biosynthesis; sirohydrochlorin from precorrin-2: step 1/1.</text>
</comment>
<dbReference type="STRING" id="1090615.SAMN04515671_4111"/>
<name>A0A1H0SHX9_9ACTN</name>
<dbReference type="Gene3D" id="3.40.50.720">
    <property type="entry name" value="NAD(P)-binding Rossmann-like Domain"/>
    <property type="match status" value="1"/>
</dbReference>
<dbReference type="PANTHER" id="PTHR35330">
    <property type="entry name" value="SIROHEME BIOSYNTHESIS PROTEIN MET8"/>
    <property type="match status" value="1"/>
</dbReference>